<dbReference type="GO" id="GO:1904680">
    <property type="term" value="F:peptide transmembrane transporter activity"/>
    <property type="evidence" value="ECO:0007669"/>
    <property type="project" value="TreeGrafter"/>
</dbReference>
<keyword evidence="2" id="KW-0813">Transport</keyword>
<protein>
    <submittedName>
        <fullName evidence="6">Glutathione-binding protein gsiB</fullName>
    </submittedName>
</protein>
<dbReference type="Pfam" id="PF00496">
    <property type="entry name" value="SBP_bac_5"/>
    <property type="match status" value="1"/>
</dbReference>
<evidence type="ECO:0000259" key="5">
    <source>
        <dbReference type="Pfam" id="PF00496"/>
    </source>
</evidence>
<dbReference type="SUPFAM" id="SSF53850">
    <property type="entry name" value="Periplasmic binding protein-like II"/>
    <property type="match status" value="1"/>
</dbReference>
<dbReference type="GO" id="GO:0043190">
    <property type="term" value="C:ATP-binding cassette (ABC) transporter complex"/>
    <property type="evidence" value="ECO:0007669"/>
    <property type="project" value="InterPro"/>
</dbReference>
<dbReference type="Gene3D" id="3.40.190.10">
    <property type="entry name" value="Periplasmic binding protein-like II"/>
    <property type="match status" value="1"/>
</dbReference>
<dbReference type="InterPro" id="IPR039424">
    <property type="entry name" value="SBP_5"/>
</dbReference>
<dbReference type="OrthoDB" id="239741at2"/>
<dbReference type="InterPro" id="IPR000914">
    <property type="entry name" value="SBP_5_dom"/>
</dbReference>
<dbReference type="PROSITE" id="PS51257">
    <property type="entry name" value="PROKAR_LIPOPROTEIN"/>
    <property type="match status" value="1"/>
</dbReference>
<dbReference type="CDD" id="cd08516">
    <property type="entry name" value="PBP2_NikA_DppA_OppA_like_11"/>
    <property type="match status" value="1"/>
</dbReference>
<dbReference type="Proteomes" id="UP000095765">
    <property type="component" value="Unassembled WGS sequence"/>
</dbReference>
<dbReference type="PANTHER" id="PTHR30290:SF9">
    <property type="entry name" value="OLIGOPEPTIDE-BINDING PROTEIN APPA"/>
    <property type="match status" value="1"/>
</dbReference>
<dbReference type="AlphaFoldDB" id="A0A174U716"/>
<dbReference type="Gene3D" id="3.90.76.10">
    <property type="entry name" value="Dipeptide-binding Protein, Domain 1"/>
    <property type="match status" value="1"/>
</dbReference>
<dbReference type="GO" id="GO:0015833">
    <property type="term" value="P:peptide transport"/>
    <property type="evidence" value="ECO:0007669"/>
    <property type="project" value="TreeGrafter"/>
</dbReference>
<accession>A0A174U716</accession>
<evidence type="ECO:0000256" key="2">
    <source>
        <dbReference type="ARBA" id="ARBA00022448"/>
    </source>
</evidence>
<feature type="domain" description="Solute-binding protein family 5" evidence="5">
    <location>
        <begin position="85"/>
        <end position="446"/>
    </location>
</feature>
<evidence type="ECO:0000256" key="3">
    <source>
        <dbReference type="ARBA" id="ARBA00022729"/>
    </source>
</evidence>
<evidence type="ECO:0000313" key="6">
    <source>
        <dbReference type="EMBL" id="CUQ17136.1"/>
    </source>
</evidence>
<reference evidence="6 7" key="1">
    <citation type="submission" date="2015-09" db="EMBL/GenBank/DDBJ databases">
        <authorList>
            <consortium name="Pathogen Informatics"/>
        </authorList>
    </citation>
    <scope>NUCLEOTIDE SEQUENCE [LARGE SCALE GENOMIC DNA]</scope>
    <source>
        <strain evidence="6 7">2789STDY5834939</strain>
    </source>
</reference>
<dbReference type="PIRSF" id="PIRSF002741">
    <property type="entry name" value="MppA"/>
    <property type="match status" value="1"/>
</dbReference>
<feature type="chain" id="PRO_5039001743" evidence="4">
    <location>
        <begin position="19"/>
        <end position="531"/>
    </location>
</feature>
<name>A0A174U716_9FIRM</name>
<comment type="similarity">
    <text evidence="1">Belongs to the bacterial solute-binding protein 5 family.</text>
</comment>
<dbReference type="GO" id="GO:0042597">
    <property type="term" value="C:periplasmic space"/>
    <property type="evidence" value="ECO:0007669"/>
    <property type="project" value="UniProtKB-ARBA"/>
</dbReference>
<dbReference type="InterPro" id="IPR030678">
    <property type="entry name" value="Peptide/Ni-bd"/>
</dbReference>
<dbReference type="PANTHER" id="PTHR30290">
    <property type="entry name" value="PERIPLASMIC BINDING COMPONENT OF ABC TRANSPORTER"/>
    <property type="match status" value="1"/>
</dbReference>
<organism evidence="6 7">
    <name type="scientific">Anaerotruncus colihominis</name>
    <dbReference type="NCBI Taxonomy" id="169435"/>
    <lineage>
        <taxon>Bacteria</taxon>
        <taxon>Bacillati</taxon>
        <taxon>Bacillota</taxon>
        <taxon>Clostridia</taxon>
        <taxon>Eubacteriales</taxon>
        <taxon>Oscillospiraceae</taxon>
        <taxon>Anaerotruncus</taxon>
    </lineage>
</organism>
<evidence type="ECO:0000256" key="4">
    <source>
        <dbReference type="SAM" id="SignalP"/>
    </source>
</evidence>
<evidence type="ECO:0000256" key="1">
    <source>
        <dbReference type="ARBA" id="ARBA00005695"/>
    </source>
</evidence>
<proteinExistence type="inferred from homology"/>
<evidence type="ECO:0000313" key="7">
    <source>
        <dbReference type="Proteomes" id="UP000095765"/>
    </source>
</evidence>
<dbReference type="Gene3D" id="3.10.105.10">
    <property type="entry name" value="Dipeptide-binding Protein, Domain 3"/>
    <property type="match status" value="1"/>
</dbReference>
<keyword evidence="3 4" id="KW-0732">Signal</keyword>
<feature type="signal peptide" evidence="4">
    <location>
        <begin position="1"/>
        <end position="18"/>
    </location>
</feature>
<dbReference type="RefSeq" id="WP_055246021.1">
    <property type="nucleotide sequence ID" value="NZ_CAUFHV010000016.1"/>
</dbReference>
<sequence length="531" mass="57469">MRKLIAFMTAAMMALSLAACGGSGGSGDAASGAGGGVSSGAGGEILFGVPADVSSLDPQTQNDSYSEEVVKMVYNTLYVFDENNTPVPSLAESYEVSEDNLSWTFHLRTDVKFHNGKTLTAKDVEASFNRALPEDSGYITTSMISPIESVTAADDATVVIKTKEPYGPMLSLLCNYNTAIMDSDFIEQYGRDLGTTAETVNGTGPYKVASWAKDEEVVIEANPDYFGNKAQVGAIHYLVIPESSSRIIALENGEVDMIHKVPSEEVARLETLEGITVLKQPGVSQRLFRFGCNDEIMSNTKVRQALNYAVDRDAIRKALFADVSEETTGPLAPAVFGSHDYGPIKQDLEKAKALLAEAGYPNGFDTKIVTTTQYDKGSELAEMIAAQLAEIGVNATIEVLEWSVFRPMISGMTAEEFDAPLFIMGAGTSMADADGGYRGLYTTTPDGKNDRNYGFYSNAEVDEYIEQGMTETDPEKRKEIYAKAGQILYLDDPAGIWLYDQLNVFAYNSDKIDGLRVDALGCVLFDNATVK</sequence>
<gene>
    <name evidence="6" type="primary">gsiB_2</name>
    <name evidence="6" type="ORF">ERS852551_03410</name>
</gene>
<dbReference type="EMBL" id="CZBE01000032">
    <property type="protein sequence ID" value="CUQ17136.1"/>
    <property type="molecule type" value="Genomic_DNA"/>
</dbReference>